<accession>A0A840EYH8</accession>
<organism evidence="4 5">
    <name type="scientific">Gordonia humi</name>
    <dbReference type="NCBI Taxonomy" id="686429"/>
    <lineage>
        <taxon>Bacteria</taxon>
        <taxon>Bacillati</taxon>
        <taxon>Actinomycetota</taxon>
        <taxon>Actinomycetes</taxon>
        <taxon>Mycobacteriales</taxon>
        <taxon>Gordoniaceae</taxon>
        <taxon>Gordonia</taxon>
    </lineage>
</organism>
<keyword evidence="1 4" id="KW-0808">Transferase</keyword>
<dbReference type="InterPro" id="IPR000182">
    <property type="entry name" value="GNAT_dom"/>
</dbReference>
<proteinExistence type="predicted"/>
<dbReference type="Proteomes" id="UP000551501">
    <property type="component" value="Unassembled WGS sequence"/>
</dbReference>
<evidence type="ECO:0000256" key="2">
    <source>
        <dbReference type="ARBA" id="ARBA00023315"/>
    </source>
</evidence>
<dbReference type="PROSITE" id="PS51186">
    <property type="entry name" value="GNAT"/>
    <property type="match status" value="1"/>
</dbReference>
<reference evidence="4 5" key="1">
    <citation type="submission" date="2020-08" db="EMBL/GenBank/DDBJ databases">
        <title>Sequencing the genomes of 1000 actinobacteria strains.</title>
        <authorList>
            <person name="Klenk H.-P."/>
        </authorList>
    </citation>
    <scope>NUCLEOTIDE SEQUENCE [LARGE SCALE GENOMIC DNA]</scope>
    <source>
        <strain evidence="4 5">DSM 45298</strain>
    </source>
</reference>
<feature type="domain" description="N-acetyltransferase" evidence="3">
    <location>
        <begin position="2"/>
        <end position="167"/>
    </location>
</feature>
<keyword evidence="5" id="KW-1185">Reference proteome</keyword>
<dbReference type="EC" id="2.3.1.183" evidence="4"/>
<dbReference type="PANTHER" id="PTHR43072">
    <property type="entry name" value="N-ACETYLTRANSFERASE"/>
    <property type="match status" value="1"/>
</dbReference>
<dbReference type="EMBL" id="JACIFP010000001">
    <property type="protein sequence ID" value="MBB4135378.1"/>
    <property type="molecule type" value="Genomic_DNA"/>
</dbReference>
<gene>
    <name evidence="4" type="ORF">BKA16_001930</name>
</gene>
<evidence type="ECO:0000256" key="1">
    <source>
        <dbReference type="ARBA" id="ARBA00022679"/>
    </source>
</evidence>
<dbReference type="Pfam" id="PF00583">
    <property type="entry name" value="Acetyltransf_1"/>
    <property type="match status" value="1"/>
</dbReference>
<sequence length="176" mass="19319">MVTLRDARVDDLNAVADIYRHYVESSTATFDHIAPDLATWQRKLEHCRTGRLPFLVVEDPEVASGVLGFACLGPYRGKAGWARTMEDSIYLRPEAAGRGIGSRLMRAMIDQTDPAVVRNIMAVISDEVPESVALHRKAGFVESGRTPGVGYKFGRWVGVVYMHLSLAPSEVAESGD</sequence>
<evidence type="ECO:0000313" key="4">
    <source>
        <dbReference type="EMBL" id="MBB4135378.1"/>
    </source>
</evidence>
<dbReference type="GO" id="GO:0102971">
    <property type="term" value="F:phosphinothricin N-acetyltransferase activity"/>
    <property type="evidence" value="ECO:0007669"/>
    <property type="project" value="UniProtKB-EC"/>
</dbReference>
<dbReference type="AlphaFoldDB" id="A0A840EYH8"/>
<keyword evidence="2 4" id="KW-0012">Acyltransferase</keyword>
<dbReference type="Gene3D" id="3.40.630.30">
    <property type="match status" value="1"/>
</dbReference>
<evidence type="ECO:0000259" key="3">
    <source>
        <dbReference type="PROSITE" id="PS51186"/>
    </source>
</evidence>
<name>A0A840EYH8_9ACTN</name>
<dbReference type="CDD" id="cd04301">
    <property type="entry name" value="NAT_SF"/>
    <property type="match status" value="1"/>
</dbReference>
<comment type="caution">
    <text evidence="4">The sequence shown here is derived from an EMBL/GenBank/DDBJ whole genome shotgun (WGS) entry which is preliminary data.</text>
</comment>
<dbReference type="InterPro" id="IPR016181">
    <property type="entry name" value="Acyl_CoA_acyltransferase"/>
</dbReference>
<dbReference type="PANTHER" id="PTHR43072:SF23">
    <property type="entry name" value="UPF0039 PROTEIN C11D3.02C"/>
    <property type="match status" value="1"/>
</dbReference>
<dbReference type="RefSeq" id="WP_183370426.1">
    <property type="nucleotide sequence ID" value="NZ_BAABHL010000065.1"/>
</dbReference>
<dbReference type="SUPFAM" id="SSF55729">
    <property type="entry name" value="Acyl-CoA N-acyltransferases (Nat)"/>
    <property type="match status" value="1"/>
</dbReference>
<evidence type="ECO:0000313" key="5">
    <source>
        <dbReference type="Proteomes" id="UP000551501"/>
    </source>
</evidence>
<protein>
    <submittedName>
        <fullName evidence="4">Phosphinothricin acetyltransferase</fullName>
        <ecNumber evidence="4">2.3.1.183</ecNumber>
    </submittedName>
</protein>